<gene>
    <name evidence="2" type="ORF">FNU79_15360</name>
</gene>
<dbReference type="EMBL" id="VKDB01000023">
    <property type="protein sequence ID" value="TSA81383.1"/>
    <property type="molecule type" value="Genomic_DNA"/>
</dbReference>
<accession>A0A553UMD7</accession>
<name>A0A553UMD7_9DEIO</name>
<dbReference type="Proteomes" id="UP000316092">
    <property type="component" value="Unassembled WGS sequence"/>
</dbReference>
<proteinExistence type="predicted"/>
<organism evidence="2 3">
    <name type="scientific">Deinococcus detaillensis</name>
    <dbReference type="NCBI Taxonomy" id="2592048"/>
    <lineage>
        <taxon>Bacteria</taxon>
        <taxon>Thermotogati</taxon>
        <taxon>Deinococcota</taxon>
        <taxon>Deinococci</taxon>
        <taxon>Deinococcales</taxon>
        <taxon>Deinococcaceae</taxon>
        <taxon>Deinococcus</taxon>
    </lineage>
</organism>
<evidence type="ECO:0000313" key="2">
    <source>
        <dbReference type="EMBL" id="TSA81383.1"/>
    </source>
</evidence>
<reference evidence="2 3" key="1">
    <citation type="submission" date="2019-07" db="EMBL/GenBank/DDBJ databases">
        <title>Deinococcus detaillus sp. nov., isolated from humus soil in Antarctica.</title>
        <authorList>
            <person name="Zhang K."/>
        </authorList>
    </citation>
    <scope>NUCLEOTIDE SEQUENCE [LARGE SCALE GENOMIC DNA]</scope>
    <source>
        <strain evidence="2 3">H1</strain>
    </source>
</reference>
<evidence type="ECO:0000256" key="1">
    <source>
        <dbReference type="SAM" id="MobiDB-lite"/>
    </source>
</evidence>
<sequence>MRITAVFENLAQAEAALQDLHQAGAGDAKLTLLEHAAAGSHSSEAFGDIYASAESGLSTEEGRKKPFGSTYEESGTPTAQPTEFSAELLDKGGVLVAVETDQTSLSENEVQTILNHYAVR</sequence>
<evidence type="ECO:0000313" key="3">
    <source>
        <dbReference type="Proteomes" id="UP000316092"/>
    </source>
</evidence>
<comment type="caution">
    <text evidence="2">The sequence shown here is derived from an EMBL/GenBank/DDBJ whole genome shotgun (WGS) entry which is preliminary data.</text>
</comment>
<feature type="region of interest" description="Disordered" evidence="1">
    <location>
        <begin position="55"/>
        <end position="82"/>
    </location>
</feature>
<dbReference type="OrthoDB" id="9836686at2"/>
<dbReference type="AlphaFoldDB" id="A0A553UMD7"/>
<dbReference type="RefSeq" id="WP_143721686.1">
    <property type="nucleotide sequence ID" value="NZ_VKDB01000023.1"/>
</dbReference>
<keyword evidence="3" id="KW-1185">Reference proteome</keyword>
<feature type="compositionally biased region" description="Polar residues" evidence="1">
    <location>
        <begin position="71"/>
        <end position="82"/>
    </location>
</feature>
<protein>
    <submittedName>
        <fullName evidence="2">Uncharacterized protein</fullName>
    </submittedName>
</protein>